<evidence type="ECO:0000313" key="9">
    <source>
        <dbReference type="EMBL" id="EKC31512.1"/>
    </source>
</evidence>
<dbReference type="PANTHER" id="PTHR24243">
    <property type="entry name" value="G-PROTEIN COUPLED RECEPTOR"/>
    <property type="match status" value="1"/>
</dbReference>
<name>K1Q4N2_MAGGI</name>
<dbReference type="AlphaFoldDB" id="K1Q4N2"/>
<dbReference type="Pfam" id="PF00001">
    <property type="entry name" value="7tm_1"/>
    <property type="match status" value="1"/>
</dbReference>
<organism evidence="9">
    <name type="scientific">Magallana gigas</name>
    <name type="common">Pacific oyster</name>
    <name type="synonym">Crassostrea gigas</name>
    <dbReference type="NCBI Taxonomy" id="29159"/>
    <lineage>
        <taxon>Eukaryota</taxon>
        <taxon>Metazoa</taxon>
        <taxon>Spiralia</taxon>
        <taxon>Lophotrochozoa</taxon>
        <taxon>Mollusca</taxon>
        <taxon>Bivalvia</taxon>
        <taxon>Autobranchia</taxon>
        <taxon>Pteriomorphia</taxon>
        <taxon>Ostreida</taxon>
        <taxon>Ostreoidea</taxon>
        <taxon>Ostreidae</taxon>
        <taxon>Magallana</taxon>
    </lineage>
</organism>
<dbReference type="OrthoDB" id="6121662at2759"/>
<dbReference type="GO" id="GO:0005886">
    <property type="term" value="C:plasma membrane"/>
    <property type="evidence" value="ECO:0007669"/>
    <property type="project" value="TreeGrafter"/>
</dbReference>
<evidence type="ECO:0000256" key="2">
    <source>
        <dbReference type="ARBA" id="ARBA00022692"/>
    </source>
</evidence>
<evidence type="ECO:0000256" key="6">
    <source>
        <dbReference type="ARBA" id="ARBA00023170"/>
    </source>
</evidence>
<gene>
    <name evidence="9" type="ORF">CGI_10015621</name>
</gene>
<keyword evidence="6 9" id="KW-0675">Receptor</keyword>
<keyword evidence="3" id="KW-1133">Transmembrane helix</keyword>
<dbReference type="SUPFAM" id="SSF81321">
    <property type="entry name" value="Family A G protein-coupled receptor-like"/>
    <property type="match status" value="1"/>
</dbReference>
<protein>
    <submittedName>
        <fullName evidence="9">Growth hormone secretagogue receptor type 1</fullName>
    </submittedName>
</protein>
<dbReference type="InterPro" id="IPR000276">
    <property type="entry name" value="GPCR_Rhodpsn"/>
</dbReference>
<dbReference type="GO" id="GO:0004930">
    <property type="term" value="F:G protein-coupled receptor activity"/>
    <property type="evidence" value="ECO:0007669"/>
    <property type="project" value="UniProtKB-KW"/>
</dbReference>
<accession>K1Q4N2</accession>
<feature type="domain" description="G-protein coupled receptors family 1 profile" evidence="8">
    <location>
        <begin position="41"/>
        <end position="414"/>
    </location>
</feature>
<evidence type="ECO:0000256" key="3">
    <source>
        <dbReference type="ARBA" id="ARBA00022989"/>
    </source>
</evidence>
<sequence>MKNLTDLDTQQFWAEVEHEEIIKRIPVAVVVGLFSVVGIMGNFHILIVFSRNLNNFSTYHVMVSALAVSDLFVCATYLPVEITMVMKPFSFDYDLTCRLALLNSYVWGIWSAFLTVLIAVERYRRICYPVREQISCSTARKFCLVLFLIATFNAAPIGYIAGTHTVALSNDTNGYECFVSDDLKESYIPTGYFFFLLFEVLVLGFAIVLLYLPIRRAIQRSNTLRKHHAKISESETTQVSSGKTEESISRLSKSLKYTENYDIPQINIEDADKADINHSPDFQNIMKMAANESTKELNSAQSEDKGPNALKISLSVSSVCSLDYSKMQATRSMSAKPLCSTRRFMINNAVTKVTIGLFLISIIFFVTLITFLVLTLLRILAEETLSGMSVTEAYIFLFGFELGYLNHVVNCFIYFYSDRRFRKEVQTMYSCRPRK</sequence>
<proteinExistence type="predicted"/>
<evidence type="ECO:0000256" key="7">
    <source>
        <dbReference type="ARBA" id="ARBA00023224"/>
    </source>
</evidence>
<evidence type="ECO:0000259" key="8">
    <source>
        <dbReference type="PROSITE" id="PS50262"/>
    </source>
</evidence>
<evidence type="ECO:0000256" key="5">
    <source>
        <dbReference type="ARBA" id="ARBA00023136"/>
    </source>
</evidence>
<keyword evidence="5" id="KW-0472">Membrane</keyword>
<dbReference type="PROSITE" id="PS50262">
    <property type="entry name" value="G_PROTEIN_RECEP_F1_2"/>
    <property type="match status" value="1"/>
</dbReference>
<keyword evidence="4" id="KW-0297">G-protein coupled receptor</keyword>
<dbReference type="CDD" id="cd00637">
    <property type="entry name" value="7tm_classA_rhodopsin-like"/>
    <property type="match status" value="1"/>
</dbReference>
<reference evidence="9" key="1">
    <citation type="journal article" date="2012" name="Nature">
        <title>The oyster genome reveals stress adaptation and complexity of shell formation.</title>
        <authorList>
            <person name="Zhang G."/>
            <person name="Fang X."/>
            <person name="Guo X."/>
            <person name="Li L."/>
            <person name="Luo R."/>
            <person name="Xu F."/>
            <person name="Yang P."/>
            <person name="Zhang L."/>
            <person name="Wang X."/>
            <person name="Qi H."/>
            <person name="Xiong Z."/>
            <person name="Que H."/>
            <person name="Xie Y."/>
            <person name="Holland P.W."/>
            <person name="Paps J."/>
            <person name="Zhu Y."/>
            <person name="Wu F."/>
            <person name="Chen Y."/>
            <person name="Wang J."/>
            <person name="Peng C."/>
            <person name="Meng J."/>
            <person name="Yang L."/>
            <person name="Liu J."/>
            <person name="Wen B."/>
            <person name="Zhang N."/>
            <person name="Huang Z."/>
            <person name="Zhu Q."/>
            <person name="Feng Y."/>
            <person name="Mount A."/>
            <person name="Hedgecock D."/>
            <person name="Xu Z."/>
            <person name="Liu Y."/>
            <person name="Domazet-Loso T."/>
            <person name="Du Y."/>
            <person name="Sun X."/>
            <person name="Zhang S."/>
            <person name="Liu B."/>
            <person name="Cheng P."/>
            <person name="Jiang X."/>
            <person name="Li J."/>
            <person name="Fan D."/>
            <person name="Wang W."/>
            <person name="Fu W."/>
            <person name="Wang T."/>
            <person name="Wang B."/>
            <person name="Zhang J."/>
            <person name="Peng Z."/>
            <person name="Li Y."/>
            <person name="Li N."/>
            <person name="Wang J."/>
            <person name="Chen M."/>
            <person name="He Y."/>
            <person name="Tan F."/>
            <person name="Song X."/>
            <person name="Zheng Q."/>
            <person name="Huang R."/>
            <person name="Yang H."/>
            <person name="Du X."/>
            <person name="Chen L."/>
            <person name="Yang M."/>
            <person name="Gaffney P.M."/>
            <person name="Wang S."/>
            <person name="Luo L."/>
            <person name="She Z."/>
            <person name="Ming Y."/>
            <person name="Huang W."/>
            <person name="Zhang S."/>
            <person name="Huang B."/>
            <person name="Zhang Y."/>
            <person name="Qu T."/>
            <person name="Ni P."/>
            <person name="Miao G."/>
            <person name="Wang J."/>
            <person name="Wang Q."/>
            <person name="Steinberg C.E."/>
            <person name="Wang H."/>
            <person name="Li N."/>
            <person name="Qian L."/>
            <person name="Zhang G."/>
            <person name="Li Y."/>
            <person name="Yang H."/>
            <person name="Liu X."/>
            <person name="Wang J."/>
            <person name="Yin Y."/>
            <person name="Wang J."/>
        </authorList>
    </citation>
    <scope>NUCLEOTIDE SEQUENCE [LARGE SCALE GENOMIC DNA]</scope>
    <source>
        <strain evidence="9">05x7-T-G4-1.051#20</strain>
    </source>
</reference>
<dbReference type="PRINTS" id="PR00237">
    <property type="entry name" value="GPCRRHODOPSN"/>
</dbReference>
<keyword evidence="7" id="KW-0807">Transducer</keyword>
<evidence type="ECO:0000256" key="4">
    <source>
        <dbReference type="ARBA" id="ARBA00023040"/>
    </source>
</evidence>
<dbReference type="Gene3D" id="1.20.1070.10">
    <property type="entry name" value="Rhodopsin 7-helix transmembrane proteins"/>
    <property type="match status" value="2"/>
</dbReference>
<dbReference type="InterPro" id="IPR017452">
    <property type="entry name" value="GPCR_Rhodpsn_7TM"/>
</dbReference>
<evidence type="ECO:0000256" key="1">
    <source>
        <dbReference type="ARBA" id="ARBA00004141"/>
    </source>
</evidence>
<dbReference type="KEGG" id="crg:105334711"/>
<dbReference type="InParanoid" id="K1Q4N2"/>
<keyword evidence="2" id="KW-0812">Transmembrane</keyword>
<dbReference type="HOGENOM" id="CLU_035647_1_0_1"/>
<comment type="subcellular location">
    <subcellularLocation>
        <location evidence="1">Membrane</location>
        <topology evidence="1">Multi-pass membrane protein</topology>
    </subcellularLocation>
</comment>
<dbReference type="PANTHER" id="PTHR24243:SF233">
    <property type="entry name" value="THYROTROPIN-RELEASING HORMONE RECEPTOR"/>
    <property type="match status" value="1"/>
</dbReference>
<dbReference type="EMBL" id="JH816993">
    <property type="protein sequence ID" value="EKC31512.1"/>
    <property type="molecule type" value="Genomic_DNA"/>
</dbReference>